<proteinExistence type="predicted"/>
<dbReference type="Gene3D" id="1.25.40.10">
    <property type="entry name" value="Tetratricopeptide repeat domain"/>
    <property type="match status" value="1"/>
</dbReference>
<reference evidence="1 2" key="1">
    <citation type="submission" date="2018-08" db="EMBL/GenBank/DDBJ databases">
        <title>Chryseobacterium nematophagum: a novel matrix digesting pathogen of nematodes.</title>
        <authorList>
            <person name="Page A."/>
            <person name="Roberts M."/>
            <person name="Felix M.-A."/>
            <person name="Weir W."/>
        </authorList>
    </citation>
    <scope>NUCLEOTIDE SEQUENCE [LARGE SCALE GENOMIC DNA]</scope>
    <source>
        <strain evidence="1 2">JUb129</strain>
    </source>
</reference>
<organism evidence="1 2">
    <name type="scientific">Chryseobacterium nematophagum</name>
    <dbReference type="NCBI Taxonomy" id="2305228"/>
    <lineage>
        <taxon>Bacteria</taxon>
        <taxon>Pseudomonadati</taxon>
        <taxon>Bacteroidota</taxon>
        <taxon>Flavobacteriia</taxon>
        <taxon>Flavobacteriales</taxon>
        <taxon>Weeksellaceae</taxon>
        <taxon>Chryseobacterium group</taxon>
        <taxon>Chryseobacterium</taxon>
    </lineage>
</organism>
<protein>
    <submittedName>
        <fullName evidence="1">Sel1 repeat family protein</fullName>
    </submittedName>
</protein>
<comment type="caution">
    <text evidence="1">The sequence shown here is derived from an EMBL/GenBank/DDBJ whole genome shotgun (WGS) entry which is preliminary data.</text>
</comment>
<dbReference type="Proteomes" id="UP000278775">
    <property type="component" value="Unassembled WGS sequence"/>
</dbReference>
<dbReference type="InterPro" id="IPR011990">
    <property type="entry name" value="TPR-like_helical_dom_sf"/>
</dbReference>
<accession>A0A3M7TDV6</accession>
<sequence>MENTDTNNADSILPDKPDTAKIIIDTASAFNKPQIEKFQKNVIDKGDVLSFNKLAIHYEDKFDYKELQKYALIMANQYNNGDGFSQAFVNIIAMNNNNEYDITNLAKLNEKAKSEALESLEKGAKLNDIHCMSMLAEIYRNGIGVEKDVRKADKLKKKIEDM</sequence>
<evidence type="ECO:0000313" key="2">
    <source>
        <dbReference type="Proteomes" id="UP000278775"/>
    </source>
</evidence>
<dbReference type="EMBL" id="QWIU01000002">
    <property type="protein sequence ID" value="RNA61782.1"/>
    <property type="molecule type" value="Genomic_DNA"/>
</dbReference>
<name>A0A3M7TDV6_9FLAO</name>
<gene>
    <name evidence="1" type="ORF">D1631_07475</name>
</gene>
<evidence type="ECO:0000313" key="1">
    <source>
        <dbReference type="EMBL" id="RNA61782.1"/>
    </source>
</evidence>
<dbReference type="RefSeq" id="WP_122635898.1">
    <property type="nucleotide sequence ID" value="NZ_QWIU01000002.1"/>
</dbReference>
<dbReference type="SUPFAM" id="SSF81901">
    <property type="entry name" value="HCP-like"/>
    <property type="match status" value="1"/>
</dbReference>
<dbReference type="OrthoDB" id="1274363at2"/>
<dbReference type="AlphaFoldDB" id="A0A3M7TDV6"/>